<gene>
    <name evidence="2" type="ORF">LMG18101_04634</name>
</gene>
<accession>A0ABN9JR61</accession>
<sequence length="69" mass="7613">MKPQKHPSQHKPGAERQARDDPVDRAKPNLPVLPSESAVGEEDPGDFENASIRRDDGHRNPGAAPPRER</sequence>
<organism evidence="2 3">
    <name type="scientific">Ralstonia flaminis</name>
    <dbReference type="NCBI Taxonomy" id="3058597"/>
    <lineage>
        <taxon>Bacteria</taxon>
        <taxon>Pseudomonadati</taxon>
        <taxon>Pseudomonadota</taxon>
        <taxon>Betaproteobacteria</taxon>
        <taxon>Burkholderiales</taxon>
        <taxon>Burkholderiaceae</taxon>
        <taxon>Ralstonia</taxon>
    </lineage>
</organism>
<feature type="compositionally biased region" description="Basic and acidic residues" evidence="1">
    <location>
        <begin position="12"/>
        <end position="27"/>
    </location>
</feature>
<proteinExistence type="predicted"/>
<comment type="caution">
    <text evidence="2">The sequence shown here is derived from an EMBL/GenBank/DDBJ whole genome shotgun (WGS) entry which is preliminary data.</text>
</comment>
<evidence type="ECO:0000313" key="2">
    <source>
        <dbReference type="EMBL" id="CAJ0821467.1"/>
    </source>
</evidence>
<evidence type="ECO:0000313" key="3">
    <source>
        <dbReference type="Proteomes" id="UP001189757"/>
    </source>
</evidence>
<reference evidence="2 3" key="1">
    <citation type="submission" date="2023-07" db="EMBL/GenBank/DDBJ databases">
        <authorList>
            <person name="Peeters C."/>
        </authorList>
    </citation>
    <scope>NUCLEOTIDE SEQUENCE [LARGE SCALE GENOMIC DNA]</scope>
    <source>
        <strain evidence="2 3">LMG 18101</strain>
    </source>
</reference>
<evidence type="ECO:0000256" key="1">
    <source>
        <dbReference type="SAM" id="MobiDB-lite"/>
    </source>
</evidence>
<dbReference type="Proteomes" id="UP001189757">
    <property type="component" value="Unassembled WGS sequence"/>
</dbReference>
<dbReference type="EMBL" id="CATZLL010000018">
    <property type="protein sequence ID" value="CAJ0821467.1"/>
    <property type="molecule type" value="Genomic_DNA"/>
</dbReference>
<keyword evidence="3" id="KW-1185">Reference proteome</keyword>
<protein>
    <submittedName>
        <fullName evidence="2">Uncharacterized protein</fullName>
    </submittedName>
</protein>
<feature type="region of interest" description="Disordered" evidence="1">
    <location>
        <begin position="1"/>
        <end position="69"/>
    </location>
</feature>
<dbReference type="RefSeq" id="WP_316682524.1">
    <property type="nucleotide sequence ID" value="NZ_CATZLL010000018.1"/>
</dbReference>
<name>A0ABN9JR61_9RALS</name>